<gene>
    <name evidence="1" type="ORF">ABH309_03230</name>
</gene>
<accession>A0ABV0H2E2</accession>
<reference evidence="1 2" key="1">
    <citation type="submission" date="2024-05" db="EMBL/GenBank/DDBJ databases">
        <authorList>
            <person name="De Oliveira J.P."/>
            <person name="Noriler S.A."/>
            <person name="De Oliveira A.G."/>
            <person name="Sipoli D.S."/>
        </authorList>
    </citation>
    <scope>NUCLEOTIDE SEQUENCE [LARGE SCALE GENOMIC DNA]</scope>
    <source>
        <strain evidence="1 2">LABIM186</strain>
    </source>
</reference>
<dbReference type="Proteomes" id="UP001438292">
    <property type="component" value="Unassembled WGS sequence"/>
</dbReference>
<name>A0ABV0H2E2_9NEIS</name>
<keyword evidence="2" id="KW-1185">Reference proteome</keyword>
<comment type="caution">
    <text evidence="1">The sequence shown here is derived from an EMBL/GenBank/DDBJ whole genome shotgun (WGS) entry which is preliminary data.</text>
</comment>
<dbReference type="EMBL" id="JBDQQU010000002">
    <property type="protein sequence ID" value="MEO3953456.1"/>
    <property type="molecule type" value="Genomic_DNA"/>
</dbReference>
<evidence type="ECO:0000313" key="2">
    <source>
        <dbReference type="Proteomes" id="UP001438292"/>
    </source>
</evidence>
<sequence length="96" mass="10899">MTFWTDIRNARNEALPNGLRYMSLRHALTLHAPLGFSDTWKMFEARFGLVAGGRNTGEAILKAANLLAEDRLAWLAYEKARINFVRLRVKTGLPKP</sequence>
<protein>
    <submittedName>
        <fullName evidence="1">Uncharacterized protein</fullName>
    </submittedName>
</protein>
<evidence type="ECO:0000313" key="1">
    <source>
        <dbReference type="EMBL" id="MEO3953456.1"/>
    </source>
</evidence>
<organism evidence="1 2">
    <name type="scientific">Chromobacterium piscinae</name>
    <dbReference type="NCBI Taxonomy" id="686831"/>
    <lineage>
        <taxon>Bacteria</taxon>
        <taxon>Pseudomonadati</taxon>
        <taxon>Pseudomonadota</taxon>
        <taxon>Betaproteobacteria</taxon>
        <taxon>Neisseriales</taxon>
        <taxon>Chromobacteriaceae</taxon>
        <taxon>Chromobacterium</taxon>
    </lineage>
</organism>
<proteinExistence type="predicted"/>
<dbReference type="RefSeq" id="WP_346194305.1">
    <property type="nucleotide sequence ID" value="NZ_JBDJHV010000012.1"/>
</dbReference>